<feature type="non-terminal residue" evidence="1">
    <location>
        <position position="1"/>
    </location>
</feature>
<dbReference type="AlphaFoldDB" id="T1WUT1"/>
<organism evidence="1">
    <name type="scientific">Staphylococcus hominis</name>
    <dbReference type="NCBI Taxonomy" id="1290"/>
    <lineage>
        <taxon>Bacteria</taxon>
        <taxon>Bacillati</taxon>
        <taxon>Bacillota</taxon>
        <taxon>Bacilli</taxon>
        <taxon>Bacillales</taxon>
        <taxon>Staphylococcaceae</taxon>
        <taxon>Staphylococcus</taxon>
    </lineage>
</organism>
<proteinExistence type="predicted"/>
<dbReference type="EMBL" id="KF154275">
    <property type="protein sequence ID" value="AGU43733.1"/>
    <property type="molecule type" value="Genomic_DNA"/>
</dbReference>
<accession>T1WUT1</accession>
<gene>
    <name evidence="1" type="primary">ccrA1</name>
</gene>
<sequence>ITRALKVVTVYSYYCHSLLYNIRESLFLKLMREAFIFRNHFNFINIGVQSMCNAKPCIIRTMCWKADEKPEFAPMCCFRH</sequence>
<protein>
    <submittedName>
        <fullName evidence="1">Cassette chromosome recombinase A1</fullName>
    </submittedName>
</protein>
<reference evidence="1" key="1">
    <citation type="submission" date="2013-05" db="EMBL/GenBank/DDBJ databases">
        <authorList>
            <person name="Dmitrenko O.A."/>
            <person name="Matveyev S.M."/>
        </authorList>
    </citation>
    <scope>NUCLEOTIDE SEQUENCE</scope>
    <source>
        <strain evidence="1">ShomMCV17</strain>
    </source>
</reference>
<evidence type="ECO:0000313" key="1">
    <source>
        <dbReference type="EMBL" id="AGU43733.1"/>
    </source>
</evidence>
<name>T1WUT1_STAHO</name>